<dbReference type="InterPro" id="IPR036554">
    <property type="entry name" value="GHMP_kinase_C_sf"/>
</dbReference>
<dbReference type="GO" id="GO:0005524">
    <property type="term" value="F:ATP binding"/>
    <property type="evidence" value="ECO:0007669"/>
    <property type="project" value="UniProtKB-UniRule"/>
</dbReference>
<evidence type="ECO:0000313" key="16">
    <source>
        <dbReference type="Proteomes" id="UP000244093"/>
    </source>
</evidence>
<evidence type="ECO:0000256" key="3">
    <source>
        <dbReference type="ARBA" id="ARBA00022679"/>
    </source>
</evidence>
<dbReference type="EC" id="2.7.1.36" evidence="11"/>
<evidence type="ECO:0000256" key="10">
    <source>
        <dbReference type="ARBA" id="ARBA00029438"/>
    </source>
</evidence>
<dbReference type="EMBL" id="NBVN01000002">
    <property type="protein sequence ID" value="PUA33223.1"/>
    <property type="molecule type" value="Genomic_DNA"/>
</dbReference>
<evidence type="ECO:0000259" key="12">
    <source>
        <dbReference type="Pfam" id="PF00288"/>
    </source>
</evidence>
<evidence type="ECO:0000256" key="6">
    <source>
        <dbReference type="ARBA" id="ARBA00022840"/>
    </source>
</evidence>
<reference evidence="15" key="2">
    <citation type="journal article" date="2018" name="Syst. Appl. Microbiol.">
        <title>A new symbiotic nanoarchaeote (Candidatus Nanoclepta minutus) and its host (Zestosphaera tikiterensis gen. nov., sp. nov.) from a New Zealand hot spring.</title>
        <authorList>
            <person name="St John E."/>
            <person name="Liu Y."/>
            <person name="Podar M."/>
            <person name="Stott M.B."/>
            <person name="Meneghin J."/>
            <person name="Chen Z."/>
            <person name="Lagutin K."/>
            <person name="Mitchell K."/>
            <person name="Reysenbach A.L."/>
        </authorList>
    </citation>
    <scope>NUCLEOTIDE SEQUENCE [LARGE SCALE GENOMIC DNA]</scope>
    <source>
        <strain evidence="15">NZ3</strain>
    </source>
</reference>
<keyword evidence="8 11" id="KW-0443">Lipid metabolism</keyword>
<name>A0A2R7Y6R4_9CREN</name>
<dbReference type="AlphaFoldDB" id="A0A2R7Y6R4"/>
<dbReference type="PIRSF" id="PIRSF000530">
    <property type="entry name" value="Galactokinase"/>
    <property type="match status" value="1"/>
</dbReference>
<dbReference type="GO" id="GO:0005829">
    <property type="term" value="C:cytosol"/>
    <property type="evidence" value="ECO:0007669"/>
    <property type="project" value="TreeGrafter"/>
</dbReference>
<comment type="function">
    <text evidence="11">Catalyzes the phosphorylation of (R)-mevalonate (MVA) to (R)-mevalonate 5-phosphate (MVAP). Functions in the mevalonate (MVA) pathway leading to isopentenyl diphosphate (IPP), a key precursor for the biosynthesis of isoprenoid compounds such as archaeal membrane lipids.</text>
</comment>
<dbReference type="Pfam" id="PF08544">
    <property type="entry name" value="GHMP_kinases_C"/>
    <property type="match status" value="1"/>
</dbReference>
<dbReference type="GO" id="GO:0000287">
    <property type="term" value="F:magnesium ion binding"/>
    <property type="evidence" value="ECO:0007669"/>
    <property type="project" value="UniProtKB-UniRule"/>
</dbReference>
<feature type="domain" description="GHMP kinase N-terminal" evidence="12">
    <location>
        <begin position="83"/>
        <end position="169"/>
    </location>
</feature>
<dbReference type="GO" id="GO:0004496">
    <property type="term" value="F:mevalonate kinase activity"/>
    <property type="evidence" value="ECO:0007669"/>
    <property type="project" value="UniProtKB-UniRule"/>
</dbReference>
<feature type="domain" description="Galactokinase N-terminal" evidence="14">
    <location>
        <begin position="4"/>
        <end position="38"/>
    </location>
</feature>
<dbReference type="GO" id="GO:0019287">
    <property type="term" value="P:isopentenyl diphosphate biosynthetic process, mevalonate pathway"/>
    <property type="evidence" value="ECO:0007669"/>
    <property type="project" value="UniProtKB-UniRule"/>
</dbReference>
<dbReference type="SUPFAM" id="SSF55060">
    <property type="entry name" value="GHMP Kinase, C-terminal domain"/>
    <property type="match status" value="1"/>
</dbReference>
<dbReference type="InterPro" id="IPR013750">
    <property type="entry name" value="GHMP_kinase_C_dom"/>
</dbReference>
<proteinExistence type="inferred from homology"/>
<dbReference type="InterPro" id="IPR020568">
    <property type="entry name" value="Ribosomal_Su5_D2-typ_SF"/>
</dbReference>
<keyword evidence="9 11" id="KW-0414">Isoprene biosynthesis</keyword>
<comment type="pathway">
    <text evidence="10 11">Isoprenoid biosynthesis; isopentenyl diphosphate biosynthesis via mevalonate pathway; isopentenyl diphosphate from (R)-mevalonate: step 1/3.</text>
</comment>
<dbReference type="InterPro" id="IPR006206">
    <property type="entry name" value="Mevalonate/galactokinase"/>
</dbReference>
<dbReference type="Gene3D" id="3.30.70.890">
    <property type="entry name" value="GHMP kinase, C-terminal domain"/>
    <property type="match status" value="1"/>
</dbReference>
<evidence type="ECO:0000256" key="7">
    <source>
        <dbReference type="ARBA" id="ARBA00022842"/>
    </source>
</evidence>
<dbReference type="Pfam" id="PF00288">
    <property type="entry name" value="GHMP_kinases_N"/>
    <property type="match status" value="1"/>
</dbReference>
<dbReference type="InterPro" id="IPR006205">
    <property type="entry name" value="Mev_gal_kin"/>
</dbReference>
<evidence type="ECO:0000259" key="13">
    <source>
        <dbReference type="Pfam" id="PF08544"/>
    </source>
</evidence>
<dbReference type="HAMAP" id="MF_00217">
    <property type="entry name" value="Mevalonate_kinase"/>
    <property type="match status" value="1"/>
</dbReference>
<comment type="catalytic activity">
    <reaction evidence="11">
        <text>(R)-mevalonate + ATP = (R)-5-phosphomevalonate + ADP + H(+)</text>
        <dbReference type="Rhea" id="RHEA:17065"/>
        <dbReference type="ChEBI" id="CHEBI:15378"/>
        <dbReference type="ChEBI" id="CHEBI:30616"/>
        <dbReference type="ChEBI" id="CHEBI:36464"/>
        <dbReference type="ChEBI" id="CHEBI:58146"/>
        <dbReference type="ChEBI" id="CHEBI:456216"/>
        <dbReference type="EC" id="2.7.1.36"/>
    </reaction>
</comment>
<reference evidence="15" key="1">
    <citation type="submission" date="2017-04" db="EMBL/GenBank/DDBJ databases">
        <authorList>
            <person name="Afonso C.L."/>
            <person name="Miller P.J."/>
            <person name="Scott M.A."/>
            <person name="Spackman E."/>
            <person name="Goraichik I."/>
            <person name="Dimitrov K.M."/>
            <person name="Suarez D.L."/>
            <person name="Swayne D.E."/>
        </authorList>
    </citation>
    <scope>NUCLEOTIDE SEQUENCE</scope>
    <source>
        <strain evidence="15">NZ3</strain>
    </source>
</reference>
<dbReference type="SUPFAM" id="SSF54211">
    <property type="entry name" value="Ribosomal protein S5 domain 2-like"/>
    <property type="match status" value="1"/>
</dbReference>
<keyword evidence="4 11" id="KW-0547">Nucleotide-binding</keyword>
<keyword evidence="3 11" id="KW-0808">Transferase</keyword>
<dbReference type="Pfam" id="PF10509">
    <property type="entry name" value="GalKase_gal_bdg"/>
    <property type="match status" value="1"/>
</dbReference>
<evidence type="ECO:0000256" key="9">
    <source>
        <dbReference type="ARBA" id="ARBA00023229"/>
    </source>
</evidence>
<sequence>MVKVLASAPGKVTLFGEHAVVYGYPAIVTAINKRVYVEAELRNDNEIKINAQDLRVPGLIVSIGEGEVVVTTDYGRSLAAMSYLSKAIEVTSKFLNERKGVNLVVTSEMPVGAGLGTSAAVSVATIAAYATCLGHELSSEVIAQLGWQVEKEVQGIASPMDTTISALGGTLKLWYEGTTVHKTPLALSSELPLVISYVEREKTTKEMVAKVKELRNRHSELVDEIMKSIGFVTNKAEQALLKNDLSEVGLLMNVNHGLLDALGVSTRRLNELVYLARSSGALGSKLTGAGGGGATISLVQNSKAELVLNVLSMFSLMSFKAVINTEGVKVKVLAK</sequence>
<comment type="subunit">
    <text evidence="11">Homodimer.</text>
</comment>
<dbReference type="InterPro" id="IPR019539">
    <property type="entry name" value="GalKase_N"/>
</dbReference>
<keyword evidence="7 11" id="KW-0460">Magnesium</keyword>
<organism evidence="15 16">
    <name type="scientific">Zestosphaera tikiterensis</name>
    <dbReference type="NCBI Taxonomy" id="1973259"/>
    <lineage>
        <taxon>Archaea</taxon>
        <taxon>Thermoproteota</taxon>
        <taxon>Thermoprotei</taxon>
        <taxon>Desulfurococcales</taxon>
        <taxon>Desulfurococcaceae</taxon>
        <taxon>Zestosphaera</taxon>
    </lineage>
</organism>
<evidence type="ECO:0000256" key="11">
    <source>
        <dbReference type="HAMAP-Rule" id="MF_00217"/>
    </source>
</evidence>
<comment type="caution">
    <text evidence="11">Lacks conserved residue(s) required for the propagation of feature annotation.</text>
</comment>
<comment type="cofactor">
    <cofactor evidence="11">
        <name>Mg(2+)</name>
        <dbReference type="ChEBI" id="CHEBI:18420"/>
    </cofactor>
</comment>
<dbReference type="PANTHER" id="PTHR43290">
    <property type="entry name" value="MEVALONATE KINASE"/>
    <property type="match status" value="1"/>
</dbReference>
<keyword evidence="6 11" id="KW-0067">ATP-binding</keyword>
<dbReference type="PANTHER" id="PTHR43290:SF2">
    <property type="entry name" value="MEVALONATE KINASE"/>
    <property type="match status" value="1"/>
</dbReference>
<evidence type="ECO:0000256" key="1">
    <source>
        <dbReference type="ARBA" id="ARBA00022490"/>
    </source>
</evidence>
<evidence type="ECO:0000259" key="14">
    <source>
        <dbReference type="Pfam" id="PF10509"/>
    </source>
</evidence>
<evidence type="ECO:0000313" key="15">
    <source>
        <dbReference type="EMBL" id="PUA33223.1"/>
    </source>
</evidence>
<gene>
    <name evidence="11" type="primary">mvk</name>
    <name evidence="15" type="ORF">B7O98_01960</name>
</gene>
<dbReference type="InterPro" id="IPR006204">
    <property type="entry name" value="GHMP_kinase_N_dom"/>
</dbReference>
<comment type="similarity">
    <text evidence="11">Belongs to the GHMP kinase family. Mevalonate kinase subfamily.</text>
</comment>
<dbReference type="PRINTS" id="PR00959">
    <property type="entry name" value="MEVGALKINASE"/>
</dbReference>
<comment type="subcellular location">
    <subcellularLocation>
        <location evidence="11">Cytoplasm</location>
    </subcellularLocation>
</comment>
<accession>A0A2R7Y6R4</accession>
<comment type="caution">
    <text evidence="15">The sequence shown here is derived from an EMBL/GenBank/DDBJ whole genome shotgun (WGS) entry which is preliminary data.</text>
</comment>
<dbReference type="NCBIfam" id="TIGR00549">
    <property type="entry name" value="mevalon_kin"/>
    <property type="match status" value="1"/>
</dbReference>
<evidence type="ECO:0000256" key="2">
    <source>
        <dbReference type="ARBA" id="ARBA00022516"/>
    </source>
</evidence>
<evidence type="ECO:0000256" key="5">
    <source>
        <dbReference type="ARBA" id="ARBA00022777"/>
    </source>
</evidence>
<dbReference type="Proteomes" id="UP000244093">
    <property type="component" value="Unassembled WGS sequence"/>
</dbReference>
<evidence type="ECO:0000256" key="4">
    <source>
        <dbReference type="ARBA" id="ARBA00022741"/>
    </source>
</evidence>
<keyword evidence="5 11" id="KW-0418">Kinase</keyword>
<dbReference type="GO" id="GO:0005975">
    <property type="term" value="P:carbohydrate metabolic process"/>
    <property type="evidence" value="ECO:0007669"/>
    <property type="project" value="UniProtKB-ARBA"/>
</dbReference>
<feature type="domain" description="GHMP kinase C-terminal" evidence="13">
    <location>
        <begin position="237"/>
        <end position="311"/>
    </location>
</feature>
<evidence type="ECO:0000256" key="8">
    <source>
        <dbReference type="ARBA" id="ARBA00023098"/>
    </source>
</evidence>
<keyword evidence="2 11" id="KW-0444">Lipid biosynthesis</keyword>
<feature type="active site" description="Proton acceptor" evidence="11">
    <location>
        <position position="161"/>
    </location>
</feature>
<dbReference type="InterPro" id="IPR022937">
    <property type="entry name" value="Mevalonate_kinase_arc"/>
</dbReference>
<dbReference type="InterPro" id="IPR014721">
    <property type="entry name" value="Ribsml_uS5_D2-typ_fold_subgr"/>
</dbReference>
<dbReference type="Gene3D" id="3.30.230.10">
    <property type="match status" value="1"/>
</dbReference>
<keyword evidence="1 11" id="KW-0963">Cytoplasm</keyword>
<dbReference type="UniPathway" id="UPA00057">
    <property type="reaction ID" value="UER00098"/>
</dbReference>
<protein>
    <recommendedName>
        <fullName evidence="11">Mevalonate kinase</fullName>
        <shortName evidence="11">MK</shortName>
        <shortName evidence="11">MVK</shortName>
        <ecNumber evidence="11">2.7.1.36</ecNumber>
    </recommendedName>
</protein>